<dbReference type="SMART" id="SM00267">
    <property type="entry name" value="GGDEF"/>
    <property type="match status" value="1"/>
</dbReference>
<name>A0A645E8X7_9ZZZZ</name>
<dbReference type="EC" id="2.7.7.65" evidence="2"/>
<dbReference type="PANTHER" id="PTHR45138">
    <property type="entry name" value="REGULATORY COMPONENTS OF SENSORY TRANSDUCTION SYSTEM"/>
    <property type="match status" value="1"/>
</dbReference>
<evidence type="ECO:0000259" key="1">
    <source>
        <dbReference type="PROSITE" id="PS50887"/>
    </source>
</evidence>
<accession>A0A645E8X7</accession>
<proteinExistence type="predicted"/>
<dbReference type="GO" id="GO:0043709">
    <property type="term" value="P:cell adhesion involved in single-species biofilm formation"/>
    <property type="evidence" value="ECO:0007669"/>
    <property type="project" value="TreeGrafter"/>
</dbReference>
<dbReference type="AlphaFoldDB" id="A0A645E8X7"/>
<dbReference type="InterPro" id="IPR029787">
    <property type="entry name" value="Nucleotide_cyclase"/>
</dbReference>
<dbReference type="InterPro" id="IPR000160">
    <property type="entry name" value="GGDEF_dom"/>
</dbReference>
<dbReference type="CDD" id="cd01949">
    <property type="entry name" value="GGDEF"/>
    <property type="match status" value="1"/>
</dbReference>
<dbReference type="PROSITE" id="PS50887">
    <property type="entry name" value="GGDEF"/>
    <property type="match status" value="1"/>
</dbReference>
<reference evidence="2" key="1">
    <citation type="submission" date="2019-08" db="EMBL/GenBank/DDBJ databases">
        <authorList>
            <person name="Kucharzyk K."/>
            <person name="Murdoch R.W."/>
            <person name="Higgins S."/>
            <person name="Loffler F."/>
        </authorList>
    </citation>
    <scope>NUCLEOTIDE SEQUENCE</scope>
</reference>
<comment type="caution">
    <text evidence="2">The sequence shown here is derived from an EMBL/GenBank/DDBJ whole genome shotgun (WGS) entry which is preliminary data.</text>
</comment>
<dbReference type="SUPFAM" id="SSF55073">
    <property type="entry name" value="Nucleotide cyclase"/>
    <property type="match status" value="1"/>
</dbReference>
<dbReference type="Pfam" id="PF00990">
    <property type="entry name" value="GGDEF"/>
    <property type="match status" value="1"/>
</dbReference>
<dbReference type="EMBL" id="VSSQ01043560">
    <property type="protein sequence ID" value="MPM97263.1"/>
    <property type="molecule type" value="Genomic_DNA"/>
</dbReference>
<protein>
    <submittedName>
        <fullName evidence="2">Putative diguanylate cyclase DgcT</fullName>
        <ecNumber evidence="2">2.7.7.65</ecNumber>
    </submittedName>
</protein>
<organism evidence="2">
    <name type="scientific">bioreactor metagenome</name>
    <dbReference type="NCBI Taxonomy" id="1076179"/>
    <lineage>
        <taxon>unclassified sequences</taxon>
        <taxon>metagenomes</taxon>
        <taxon>ecological metagenomes</taxon>
    </lineage>
</organism>
<dbReference type="GO" id="GO:0052621">
    <property type="term" value="F:diguanylate cyclase activity"/>
    <property type="evidence" value="ECO:0007669"/>
    <property type="project" value="UniProtKB-EC"/>
</dbReference>
<keyword evidence="2" id="KW-0808">Transferase</keyword>
<dbReference type="GO" id="GO:1902201">
    <property type="term" value="P:negative regulation of bacterial-type flagellum-dependent cell motility"/>
    <property type="evidence" value="ECO:0007669"/>
    <property type="project" value="TreeGrafter"/>
</dbReference>
<dbReference type="NCBIfam" id="TIGR00254">
    <property type="entry name" value="GGDEF"/>
    <property type="match status" value="1"/>
</dbReference>
<gene>
    <name evidence="2" type="primary">dgcT_3</name>
    <name evidence="2" type="ORF">SDC9_144436</name>
</gene>
<evidence type="ECO:0000313" key="2">
    <source>
        <dbReference type="EMBL" id="MPM97263.1"/>
    </source>
</evidence>
<sequence length="141" mass="15960">MYTRRKVGGLKANFCLVYLDVDHFKRINDTYGHVMGDAVIRYLGGQLLAYTRSSDYAFRYGGDEYALILQDTDLSSGKIIGERLRRLIEQNPLVIESTTIPLTISLGIVEFQDEKANSELICKADKELYKAKSEGRNRLCG</sequence>
<feature type="domain" description="GGDEF" evidence="1">
    <location>
        <begin position="12"/>
        <end position="141"/>
    </location>
</feature>
<dbReference type="InterPro" id="IPR050469">
    <property type="entry name" value="Diguanylate_Cyclase"/>
</dbReference>
<dbReference type="Gene3D" id="3.30.70.270">
    <property type="match status" value="1"/>
</dbReference>
<dbReference type="InterPro" id="IPR043128">
    <property type="entry name" value="Rev_trsase/Diguanyl_cyclase"/>
</dbReference>
<dbReference type="PANTHER" id="PTHR45138:SF9">
    <property type="entry name" value="DIGUANYLATE CYCLASE DGCM-RELATED"/>
    <property type="match status" value="1"/>
</dbReference>
<dbReference type="GO" id="GO:0005886">
    <property type="term" value="C:plasma membrane"/>
    <property type="evidence" value="ECO:0007669"/>
    <property type="project" value="TreeGrafter"/>
</dbReference>
<keyword evidence="2" id="KW-0548">Nucleotidyltransferase</keyword>